<dbReference type="PANTHER" id="PTHR43335">
    <property type="entry name" value="ABC TRANSPORTER, ATP-BINDING PROTEIN"/>
    <property type="match status" value="1"/>
</dbReference>
<dbReference type="PANTHER" id="PTHR43335:SF4">
    <property type="entry name" value="ABC TRANSPORTER, ATP-BINDING PROTEIN"/>
    <property type="match status" value="1"/>
</dbReference>
<dbReference type="Proteomes" id="UP000604475">
    <property type="component" value="Unassembled WGS sequence"/>
</dbReference>
<evidence type="ECO:0000313" key="8">
    <source>
        <dbReference type="Proteomes" id="UP000604475"/>
    </source>
</evidence>
<dbReference type="PROSITE" id="PS00211">
    <property type="entry name" value="ABC_TRANSPORTER_1"/>
    <property type="match status" value="1"/>
</dbReference>
<keyword evidence="8" id="KW-1185">Reference proteome</keyword>
<dbReference type="InterPro" id="IPR017871">
    <property type="entry name" value="ABC_transporter-like_CS"/>
</dbReference>
<dbReference type="PROSITE" id="PS50893">
    <property type="entry name" value="ABC_TRANSPORTER_2"/>
    <property type="match status" value="1"/>
</dbReference>
<dbReference type="InterPro" id="IPR003439">
    <property type="entry name" value="ABC_transporter-like_ATP-bd"/>
</dbReference>
<name>A0A937RF90_9ACTN</name>
<dbReference type="InterPro" id="IPR003593">
    <property type="entry name" value="AAA+_ATPase"/>
</dbReference>
<dbReference type="AlphaFoldDB" id="A0A937RF90"/>
<organism evidence="7 8">
    <name type="scientific">Frankia nepalensis</name>
    <dbReference type="NCBI Taxonomy" id="1836974"/>
    <lineage>
        <taxon>Bacteria</taxon>
        <taxon>Bacillati</taxon>
        <taxon>Actinomycetota</taxon>
        <taxon>Actinomycetes</taxon>
        <taxon>Frankiales</taxon>
        <taxon>Frankiaceae</taxon>
        <taxon>Frankia</taxon>
    </lineage>
</organism>
<evidence type="ECO:0000256" key="2">
    <source>
        <dbReference type="ARBA" id="ARBA00022448"/>
    </source>
</evidence>
<comment type="caution">
    <text evidence="7">The sequence shown here is derived from an EMBL/GenBank/DDBJ whole genome shotgun (WGS) entry which is preliminary data.</text>
</comment>
<reference evidence="7" key="1">
    <citation type="submission" date="2020-12" db="EMBL/GenBank/DDBJ databases">
        <title>Genomic characterization of non-nitrogen-fixing Frankia strains.</title>
        <authorList>
            <person name="Carlos-Shanley C."/>
            <person name="Guerra T."/>
            <person name="Hahn D."/>
        </authorList>
    </citation>
    <scope>NUCLEOTIDE SEQUENCE</scope>
    <source>
        <strain evidence="7">CN6</strain>
    </source>
</reference>
<dbReference type="Pfam" id="PF00005">
    <property type="entry name" value="ABC_tran"/>
    <property type="match status" value="1"/>
</dbReference>
<dbReference type="EMBL" id="JAEACQ010000163">
    <property type="protein sequence ID" value="MBL7627769.1"/>
    <property type="molecule type" value="Genomic_DNA"/>
</dbReference>
<evidence type="ECO:0000256" key="5">
    <source>
        <dbReference type="SAM" id="MobiDB-lite"/>
    </source>
</evidence>
<protein>
    <submittedName>
        <fullName evidence="7">ATP-binding cassette domain-containing protein</fullName>
    </submittedName>
</protein>
<feature type="domain" description="ABC transporter" evidence="6">
    <location>
        <begin position="1"/>
        <end position="220"/>
    </location>
</feature>
<feature type="region of interest" description="Disordered" evidence="5">
    <location>
        <begin position="258"/>
        <end position="279"/>
    </location>
</feature>
<dbReference type="Gene3D" id="3.40.50.300">
    <property type="entry name" value="P-loop containing nucleotide triphosphate hydrolases"/>
    <property type="match status" value="1"/>
</dbReference>
<comment type="similarity">
    <text evidence="1">Belongs to the ABC transporter superfamily.</text>
</comment>
<feature type="region of interest" description="Disordered" evidence="5">
    <location>
        <begin position="318"/>
        <end position="353"/>
    </location>
</feature>
<evidence type="ECO:0000256" key="1">
    <source>
        <dbReference type="ARBA" id="ARBA00005417"/>
    </source>
</evidence>
<evidence type="ECO:0000259" key="6">
    <source>
        <dbReference type="PROSITE" id="PS50893"/>
    </source>
</evidence>
<dbReference type="GO" id="GO:0005524">
    <property type="term" value="F:ATP binding"/>
    <property type="evidence" value="ECO:0007669"/>
    <property type="project" value="UniProtKB-KW"/>
</dbReference>
<evidence type="ECO:0000313" key="7">
    <source>
        <dbReference type="EMBL" id="MBL7627769.1"/>
    </source>
</evidence>
<dbReference type="SUPFAM" id="SSF52540">
    <property type="entry name" value="P-loop containing nucleoside triphosphate hydrolases"/>
    <property type="match status" value="1"/>
</dbReference>
<keyword evidence="2" id="KW-0813">Transport</keyword>
<sequence length="353" mass="37536">MTKRYRRVHAVTDVSFSVQRGSVTGFLGPNGSGKTTTLRVLLGLVAPTSGRALIDGRGYRELPDPARLVGAVLEPVAYPARAAVDHLRALALPMRVGPRRVDEVLDAVGLADVAERPVGAFSLGMRQRLALAGALLGDPELLVLDEPANGLDPEGIRWLRDFLRSWADEGRTALLSSHVLAEVTQVVDQVVIIDRGRVALNAPMTEIAAGRVTTAELRATAGPLTDVAQGSVTVRTPHADLLAELLTAEHASRTAGLPDRLADLPGRSGGPVRRVGPDELRLPPGWAELVGQVAARHQIPLVELHTREPDLEGVFFALTGRPASGAEPEPYAGPEPHGDTSVPAQPRHRAADR</sequence>
<evidence type="ECO:0000256" key="3">
    <source>
        <dbReference type="ARBA" id="ARBA00022741"/>
    </source>
</evidence>
<dbReference type="GO" id="GO:0016887">
    <property type="term" value="F:ATP hydrolysis activity"/>
    <property type="evidence" value="ECO:0007669"/>
    <property type="project" value="InterPro"/>
</dbReference>
<evidence type="ECO:0000256" key="4">
    <source>
        <dbReference type="ARBA" id="ARBA00022840"/>
    </source>
</evidence>
<proteinExistence type="inferred from homology"/>
<keyword evidence="3" id="KW-0547">Nucleotide-binding</keyword>
<feature type="compositionally biased region" description="Low complexity" evidence="5">
    <location>
        <begin position="322"/>
        <end position="335"/>
    </location>
</feature>
<gene>
    <name evidence="7" type="ORF">I7412_11430</name>
</gene>
<accession>A0A937RF90</accession>
<keyword evidence="4 7" id="KW-0067">ATP-binding</keyword>
<dbReference type="InterPro" id="IPR027417">
    <property type="entry name" value="P-loop_NTPase"/>
</dbReference>
<dbReference type="SMART" id="SM00382">
    <property type="entry name" value="AAA"/>
    <property type="match status" value="1"/>
</dbReference>